<dbReference type="EMBL" id="JAULSY010000172">
    <property type="protein sequence ID" value="KAK0660086.1"/>
    <property type="molecule type" value="Genomic_DNA"/>
</dbReference>
<dbReference type="InterPro" id="IPR029058">
    <property type="entry name" value="AB_hydrolase_fold"/>
</dbReference>
<evidence type="ECO:0000313" key="1">
    <source>
        <dbReference type="EMBL" id="KAK0660086.1"/>
    </source>
</evidence>
<dbReference type="PANTHER" id="PTHR37017">
    <property type="entry name" value="AB HYDROLASE-1 DOMAIN-CONTAINING PROTEIN-RELATED"/>
    <property type="match status" value="1"/>
</dbReference>
<dbReference type="PANTHER" id="PTHR37017:SF10">
    <property type="entry name" value="AB HYDROLASE-1 DOMAIN-CONTAINING PROTEIN"/>
    <property type="match status" value="1"/>
</dbReference>
<protein>
    <submittedName>
        <fullName evidence="1">Uncharacterized protein</fullName>
    </submittedName>
</protein>
<dbReference type="Gene3D" id="3.40.50.1820">
    <property type="entry name" value="alpha/beta hydrolase"/>
    <property type="match status" value="1"/>
</dbReference>
<dbReference type="InterPro" id="IPR052897">
    <property type="entry name" value="Sec-Metab_Biosynth_Hydrolase"/>
</dbReference>
<accession>A0AA39YXU5</accession>
<evidence type="ECO:0000313" key="2">
    <source>
        <dbReference type="Proteomes" id="UP001174997"/>
    </source>
</evidence>
<dbReference type="Proteomes" id="UP001174997">
    <property type="component" value="Unassembled WGS sequence"/>
</dbReference>
<organism evidence="1 2">
    <name type="scientific">Cercophora samala</name>
    <dbReference type="NCBI Taxonomy" id="330535"/>
    <lineage>
        <taxon>Eukaryota</taxon>
        <taxon>Fungi</taxon>
        <taxon>Dikarya</taxon>
        <taxon>Ascomycota</taxon>
        <taxon>Pezizomycotina</taxon>
        <taxon>Sordariomycetes</taxon>
        <taxon>Sordariomycetidae</taxon>
        <taxon>Sordariales</taxon>
        <taxon>Lasiosphaeriaceae</taxon>
        <taxon>Cercophora</taxon>
    </lineage>
</organism>
<dbReference type="AlphaFoldDB" id="A0AA39YXU5"/>
<sequence>MSKLISPLRGLGYEVHCPRMTSVVIMHSYGGKVGTNALHSLSREARSQKGLKGGIIQLIYVCAFAPAEGQSMAALIAESGHEELMPVVFHIEENGGPRFRDTKGPLIGDDLGESEEEECKMTGPAACKENPVAYVYCTKDSMVPLGTYEKLLVASIEKDGREVKTVFFFWRLVTVPT</sequence>
<proteinExistence type="predicted"/>
<name>A0AA39YXU5_9PEZI</name>
<keyword evidence="2" id="KW-1185">Reference proteome</keyword>
<gene>
    <name evidence="1" type="ORF">QBC41DRAFT_360233</name>
</gene>
<reference evidence="1" key="1">
    <citation type="submission" date="2023-06" db="EMBL/GenBank/DDBJ databases">
        <title>Genome-scale phylogeny and comparative genomics of the fungal order Sordariales.</title>
        <authorList>
            <consortium name="Lawrence Berkeley National Laboratory"/>
            <person name="Hensen N."/>
            <person name="Bonometti L."/>
            <person name="Westerberg I."/>
            <person name="Brannstrom I.O."/>
            <person name="Guillou S."/>
            <person name="Cros-Aarteil S."/>
            <person name="Calhoun S."/>
            <person name="Haridas S."/>
            <person name="Kuo A."/>
            <person name="Mondo S."/>
            <person name="Pangilinan J."/>
            <person name="Riley R."/>
            <person name="Labutti K."/>
            <person name="Andreopoulos B."/>
            <person name="Lipzen A."/>
            <person name="Chen C."/>
            <person name="Yanf M."/>
            <person name="Daum C."/>
            <person name="Ng V."/>
            <person name="Clum A."/>
            <person name="Steindorff A."/>
            <person name="Ohm R."/>
            <person name="Martin F."/>
            <person name="Silar P."/>
            <person name="Natvig D."/>
            <person name="Lalanne C."/>
            <person name="Gautier V."/>
            <person name="Ament-Velasquez S.L."/>
            <person name="Kruys A."/>
            <person name="Hutchinson M.I."/>
            <person name="Powell A.J."/>
            <person name="Barry K."/>
            <person name="Miller A.N."/>
            <person name="Grigoriev I.V."/>
            <person name="Debuchy R."/>
            <person name="Gladieux P."/>
            <person name="Thoren M.H."/>
            <person name="Johannesson H."/>
        </authorList>
    </citation>
    <scope>NUCLEOTIDE SEQUENCE</scope>
    <source>
        <strain evidence="1">CBS 307.81</strain>
    </source>
</reference>
<comment type="caution">
    <text evidence="1">The sequence shown here is derived from an EMBL/GenBank/DDBJ whole genome shotgun (WGS) entry which is preliminary data.</text>
</comment>